<dbReference type="CDD" id="cd00136">
    <property type="entry name" value="PDZ_canonical"/>
    <property type="match status" value="1"/>
</dbReference>
<feature type="compositionally biased region" description="Basic and acidic residues" evidence="1">
    <location>
        <begin position="906"/>
        <end position="935"/>
    </location>
</feature>
<dbReference type="PROSITE" id="PS50106">
    <property type="entry name" value="PDZ"/>
    <property type="match status" value="1"/>
</dbReference>
<feature type="region of interest" description="Disordered" evidence="1">
    <location>
        <begin position="323"/>
        <end position="342"/>
    </location>
</feature>
<dbReference type="SUPFAM" id="SSF50729">
    <property type="entry name" value="PH domain-like"/>
    <property type="match status" value="2"/>
</dbReference>
<organism evidence="4 5">
    <name type="scientific">Tenebrio molitor</name>
    <name type="common">Yellow mealworm beetle</name>
    <dbReference type="NCBI Taxonomy" id="7067"/>
    <lineage>
        <taxon>Eukaryota</taxon>
        <taxon>Metazoa</taxon>
        <taxon>Ecdysozoa</taxon>
        <taxon>Arthropoda</taxon>
        <taxon>Hexapoda</taxon>
        <taxon>Insecta</taxon>
        <taxon>Pterygota</taxon>
        <taxon>Neoptera</taxon>
        <taxon>Endopterygota</taxon>
        <taxon>Coleoptera</taxon>
        <taxon>Polyphaga</taxon>
        <taxon>Cucujiformia</taxon>
        <taxon>Tenebrionidae</taxon>
        <taxon>Tenebrio</taxon>
    </lineage>
</organism>
<dbReference type="SUPFAM" id="SSF81383">
    <property type="entry name" value="F-box domain"/>
    <property type="match status" value="1"/>
</dbReference>
<feature type="compositionally biased region" description="Basic and acidic residues" evidence="1">
    <location>
        <begin position="41"/>
        <end position="56"/>
    </location>
</feature>
<feature type="compositionally biased region" description="Basic residues" evidence="1">
    <location>
        <begin position="665"/>
        <end position="684"/>
    </location>
</feature>
<feature type="compositionally biased region" description="Polar residues" evidence="1">
    <location>
        <begin position="948"/>
        <end position="964"/>
    </location>
</feature>
<comment type="caution">
    <text evidence="4">The sequence shown here is derived from an EMBL/GenBank/DDBJ whole genome shotgun (WGS) entry which is preliminary data.</text>
</comment>
<keyword evidence="5" id="KW-1185">Reference proteome</keyword>
<dbReference type="InterPro" id="IPR036047">
    <property type="entry name" value="F-box-like_dom_sf"/>
</dbReference>
<feature type="region of interest" description="Disordered" evidence="1">
    <location>
        <begin position="1002"/>
        <end position="1026"/>
    </location>
</feature>
<feature type="compositionally biased region" description="Basic and acidic residues" evidence="1">
    <location>
        <begin position="606"/>
        <end position="623"/>
    </location>
</feature>
<feature type="compositionally biased region" description="Polar residues" evidence="1">
    <location>
        <begin position="323"/>
        <end position="341"/>
    </location>
</feature>
<reference evidence="4" key="2">
    <citation type="submission" date="2021-08" db="EMBL/GenBank/DDBJ databases">
        <authorList>
            <person name="Eriksson T."/>
        </authorList>
    </citation>
    <scope>NUCLEOTIDE SEQUENCE</scope>
    <source>
        <strain evidence="4">Stoneville</strain>
        <tissue evidence="4">Whole head</tissue>
    </source>
</reference>
<dbReference type="InterPro" id="IPR001849">
    <property type="entry name" value="PH_domain"/>
</dbReference>
<dbReference type="SUPFAM" id="SSF50156">
    <property type="entry name" value="PDZ domain-like"/>
    <property type="match status" value="1"/>
</dbReference>
<feature type="domain" description="PH" evidence="2">
    <location>
        <begin position="1171"/>
        <end position="1398"/>
    </location>
</feature>
<evidence type="ECO:0000313" key="5">
    <source>
        <dbReference type="Proteomes" id="UP000719412"/>
    </source>
</evidence>
<feature type="region of interest" description="Disordered" evidence="1">
    <location>
        <begin position="29"/>
        <end position="95"/>
    </location>
</feature>
<feature type="compositionally biased region" description="Basic residues" evidence="1">
    <location>
        <begin position="892"/>
        <end position="905"/>
    </location>
</feature>
<feature type="region of interest" description="Disordered" evidence="1">
    <location>
        <begin position="443"/>
        <end position="470"/>
    </location>
</feature>
<feature type="region of interest" description="Disordered" evidence="1">
    <location>
        <begin position="1619"/>
        <end position="1672"/>
    </location>
</feature>
<feature type="compositionally biased region" description="Basic and acidic residues" evidence="1">
    <location>
        <begin position="699"/>
        <end position="714"/>
    </location>
</feature>
<feature type="region of interest" description="Disordered" evidence="1">
    <location>
        <begin position="862"/>
        <end position="977"/>
    </location>
</feature>
<protein>
    <submittedName>
        <fullName evidence="4">Uncharacterized protein</fullName>
    </submittedName>
</protein>
<dbReference type="SMART" id="SM00233">
    <property type="entry name" value="PH"/>
    <property type="match status" value="2"/>
</dbReference>
<dbReference type="Proteomes" id="UP000719412">
    <property type="component" value="Unassembled WGS sequence"/>
</dbReference>
<dbReference type="Gene3D" id="2.30.42.10">
    <property type="match status" value="1"/>
</dbReference>
<dbReference type="Gene3D" id="2.30.29.30">
    <property type="entry name" value="Pleckstrin-homology domain (PH domain)/Phosphotyrosine-binding domain (PTB)"/>
    <property type="match status" value="2"/>
</dbReference>
<dbReference type="InterPro" id="IPR001478">
    <property type="entry name" value="PDZ"/>
</dbReference>
<accession>A0A8J6H8L9</accession>
<feature type="compositionally biased region" description="Low complexity" evidence="1">
    <location>
        <begin position="550"/>
        <end position="568"/>
    </location>
</feature>
<name>A0A8J6H8L9_TENMO</name>
<feature type="domain" description="PDZ" evidence="3">
    <location>
        <begin position="1061"/>
        <end position="1138"/>
    </location>
</feature>
<dbReference type="InterPro" id="IPR036034">
    <property type="entry name" value="PDZ_sf"/>
</dbReference>
<proteinExistence type="predicted"/>
<evidence type="ECO:0000256" key="1">
    <source>
        <dbReference type="SAM" id="MobiDB-lite"/>
    </source>
</evidence>
<dbReference type="Pfam" id="PF00595">
    <property type="entry name" value="PDZ"/>
    <property type="match status" value="1"/>
</dbReference>
<dbReference type="PROSITE" id="PS50003">
    <property type="entry name" value="PH_DOMAIN"/>
    <property type="match status" value="1"/>
</dbReference>
<dbReference type="PANTHER" id="PTHR47644:SF1">
    <property type="entry name" value="PDZ DOMAIN-CONTAINING PROTEIN"/>
    <property type="match status" value="1"/>
</dbReference>
<sequence>MVSQGAQTNGFLINGRKLIKSFSEAGTKFGTPSEFSPFETITDHEPLQRTQSDEPPRSPFIVTSPPLLLLPEPPSDSSSLSRSDHESEDSESKKEIFIDFKPQVPPMQGKLVKRPLTKTVSDGEMLLEQRKTIKIEDVPLVIDKPVISFSHDNIVSSEEEHRSFTPYFQKAPIRHEGICRPLGESVYSSLSFEENNFHTQDSIDEEFHENLIYNRMYIRQEAIDNELALRMPSEGYSPNDECVVPSVCLLPDRKLSPFASNDSLANDIRLRLLTDYSSLPIKSETTLLSCSSRKMTLALASRDHSDGIWNESQATVLQVDSGTDNGTALSSSEMTSVTSPGSAILLTPSSRRKHLLMMQHQQRSSMDTEALEEEFVEQSETSPRIVIDKPSKTLEPPIKQQFLTPQRTISPTWRRRTPETPSESPLPAIVPDLLLARTDSCKTNTDVSESTTTDDYITANSGTDSSRKSGSTKVVAGIAVSCIDLTVGGSQGVDLYNLHAHHQDGSSFESNKGDIFGDDMVVPSFSPPLILEEAHTLSNTPVPEVRTGRSTPSDTSSSCGSYSVDGSCPDLLERSKVPSATKPASEDERSTRYESPVYYESPVDEGSERVRWKNDDFGREPKPAKRRPFTLDINKHQDTYTLSPNSKHKTYKKEAKSSPSSEKPKRSKSRTRSPMQTHKKHYQIKKSATVYGRIEIPQPEDRYKINLDESKATSDESSCDFGVKYTTSQTSPRKGKKLKDNNRRKSLPRSPTGQRIKKTNFEEKPSSLPGSLSRRKSSKSKSLQPEDAKSTLALYSPASSPGKKRHSPQRSPEPTKLKALSAESLRSVSPGSDSVFYSDPSSHTADHQVHCLHCGKEVDIVTTDDPDKSISSNGTHHDIVQPPAGFEDSPRTKHPTGRLYKKLDRRFRSEDRTQTDYRRHRYKPDVRAKSEERGAKTYRAKLRPMAKSTDNSQEVLKATDSSPSVLPGAPEDEDDQGIYDVPYMEGCWIYIDERDEVHTWNKGYTPTEQEPPSRRDSVSSTESEQEFRKRYQAVTHRMVHRKSCLEMYKRQTSRSFECDKTVVVHRESGEFGFRIHGSKPVVVSAIEHGTPAETSGLEVGDIVLAVNGVSVLDKSHSEVVKIAHAGSDTLSLEASVGSLWMCQVGDGYILSFQVARTCYALNSPQDEHSSVALYSGYLWKQSGYASGAATNKWIRRWFCLKQNNCLYYYKTDSEKQPVGVVMLFDHEVKKQNDDDDGLSKPYRFVVYKPEAVPLHLAADNATALNRWIEVVSRAISDSQTVDDFLERTKKNLAAAPNAITTPDCFGYLVKLGTQWKSWSKRYCVLKDACLYFYQDANAKCAFGVAYLQGYRVQQSITGSKKHAFEIIPPDPSKKHFYFHTESDADRKRWIAALEYSIDRWLKIQHSASRKSSPLFDDYPKAKEDDFIKQMQGLIRGNSLLNYFLRMSWVHKVEFLTKLIKRCRTIGTLSLLLNTLYSVTGKIVFYCKSTTRTPINYDKILNDHDRMLDFEVLQENIHSDLLWFETIDDKEQAAYVITLLRISGGAIISKLYKRILKLYTERVHELALLASASKEANNSEEEEQQSKPFEYPHDPDDPKHQKCLKLEKLWNETMVHFRKEVEKHQPKTKKEKDHAKKGKKKKKGSKTKSTGKSKKGKKKGKKGKKKKKGKKRQPVDWIQIMPIWLVKKIFSYLDKKSLARAKKVNEFWKWAVTELLKDRKARKLLDKANQKLKDAAGGECALPEDVTFKTPTPRVSHTQKRINKLQERGTILEELRHISDGVLDTRCLVVEACRTFADTLPYFDQITMFPRFVRTNSPLYKKPKYIVKDYKIIYEEPDDSLSVSLDDAKLSRHVYSSDESTSSDEMSK</sequence>
<dbReference type="EMBL" id="JABDTM020027710">
    <property type="protein sequence ID" value="KAH0810109.1"/>
    <property type="molecule type" value="Genomic_DNA"/>
</dbReference>
<feature type="compositionally biased region" description="Basic and acidic residues" evidence="1">
    <location>
        <begin position="1589"/>
        <end position="1598"/>
    </location>
</feature>
<dbReference type="SMART" id="SM00228">
    <property type="entry name" value="PDZ"/>
    <property type="match status" value="1"/>
</dbReference>
<reference evidence="4" key="1">
    <citation type="journal article" date="2020" name="J Insects Food Feed">
        <title>The yellow mealworm (Tenebrio molitor) genome: a resource for the emerging insects as food and feed industry.</title>
        <authorList>
            <person name="Eriksson T."/>
            <person name="Andere A."/>
            <person name="Kelstrup H."/>
            <person name="Emery V."/>
            <person name="Picard C."/>
        </authorList>
    </citation>
    <scope>NUCLEOTIDE SEQUENCE</scope>
    <source>
        <strain evidence="4">Stoneville</strain>
        <tissue evidence="4">Whole head</tissue>
    </source>
</reference>
<evidence type="ECO:0000259" key="2">
    <source>
        <dbReference type="PROSITE" id="PS50003"/>
    </source>
</evidence>
<feature type="compositionally biased region" description="Basic and acidic residues" evidence="1">
    <location>
        <begin position="1619"/>
        <end position="1633"/>
    </location>
</feature>
<dbReference type="Pfam" id="PF00169">
    <property type="entry name" value="PH"/>
    <property type="match status" value="2"/>
</dbReference>
<feature type="region of interest" description="Disordered" evidence="1">
    <location>
        <begin position="534"/>
        <end position="847"/>
    </location>
</feature>
<evidence type="ECO:0000313" key="4">
    <source>
        <dbReference type="EMBL" id="KAH0810109.1"/>
    </source>
</evidence>
<feature type="compositionally biased region" description="Basic residues" evidence="1">
    <location>
        <begin position="1634"/>
        <end position="1671"/>
    </location>
</feature>
<feature type="region of interest" description="Disordered" evidence="1">
    <location>
        <begin position="1572"/>
        <end position="1598"/>
    </location>
</feature>
<gene>
    <name evidence="4" type="ORF">GEV33_012685</name>
</gene>
<feature type="compositionally biased region" description="Low complexity" evidence="1">
    <location>
        <begin position="64"/>
        <end position="81"/>
    </location>
</feature>
<dbReference type="InterPro" id="IPR011993">
    <property type="entry name" value="PH-like_dom_sf"/>
</dbReference>
<evidence type="ECO:0000259" key="3">
    <source>
        <dbReference type="PROSITE" id="PS50106"/>
    </source>
</evidence>
<feature type="compositionally biased region" description="Basic and acidic residues" evidence="1">
    <location>
        <begin position="82"/>
        <end position="95"/>
    </location>
</feature>
<dbReference type="PANTHER" id="PTHR47644">
    <property type="entry name" value="AGAP008221-PA"/>
    <property type="match status" value="1"/>
</dbReference>